<reference evidence="1 2" key="1">
    <citation type="submission" date="2015-04" db="EMBL/GenBank/DDBJ databases">
        <authorList>
            <person name="Syromyatnikov M.Y."/>
            <person name="Popov V.N."/>
        </authorList>
    </citation>
    <scope>NUCLEOTIDE SEQUENCE [LARGE SCALE GENOMIC DNA]</scope>
</reference>
<name>A0A1J1IRV5_9DIPT</name>
<evidence type="ECO:0000313" key="2">
    <source>
        <dbReference type="Proteomes" id="UP000183832"/>
    </source>
</evidence>
<evidence type="ECO:0000313" key="1">
    <source>
        <dbReference type="EMBL" id="CRL02951.1"/>
    </source>
</evidence>
<proteinExistence type="predicted"/>
<dbReference type="AlphaFoldDB" id="A0A1J1IRV5"/>
<sequence length="76" mass="8485">MSFILPDALSPQTLQATNVFGPVEELDEFESAADDAVLAFVDDVVTQDKINVFVQMLNCIGFTKLHKKPKKLNFLQ</sequence>
<organism evidence="1 2">
    <name type="scientific">Clunio marinus</name>
    <dbReference type="NCBI Taxonomy" id="568069"/>
    <lineage>
        <taxon>Eukaryota</taxon>
        <taxon>Metazoa</taxon>
        <taxon>Ecdysozoa</taxon>
        <taxon>Arthropoda</taxon>
        <taxon>Hexapoda</taxon>
        <taxon>Insecta</taxon>
        <taxon>Pterygota</taxon>
        <taxon>Neoptera</taxon>
        <taxon>Endopterygota</taxon>
        <taxon>Diptera</taxon>
        <taxon>Nematocera</taxon>
        <taxon>Chironomoidea</taxon>
        <taxon>Chironomidae</taxon>
        <taxon>Clunio</taxon>
    </lineage>
</organism>
<accession>A0A1J1IRV5</accession>
<dbReference type="EMBL" id="CVRI01000058">
    <property type="protein sequence ID" value="CRL02951.1"/>
    <property type="molecule type" value="Genomic_DNA"/>
</dbReference>
<dbReference type="Proteomes" id="UP000183832">
    <property type="component" value="Unassembled WGS sequence"/>
</dbReference>
<gene>
    <name evidence="1" type="ORF">CLUMA_CG015974</name>
</gene>
<keyword evidence="2" id="KW-1185">Reference proteome</keyword>
<protein>
    <submittedName>
        <fullName evidence="1">CLUMA_CG015974, isoform A</fullName>
    </submittedName>
</protein>